<proteinExistence type="predicted"/>
<organism evidence="3 4">
    <name type="scientific">Shewanella youngdeokensis</name>
    <dbReference type="NCBI Taxonomy" id="2999068"/>
    <lineage>
        <taxon>Bacteria</taxon>
        <taxon>Pseudomonadati</taxon>
        <taxon>Pseudomonadota</taxon>
        <taxon>Gammaproteobacteria</taxon>
        <taxon>Alteromonadales</taxon>
        <taxon>Shewanellaceae</taxon>
        <taxon>Shewanella</taxon>
    </lineage>
</organism>
<feature type="signal peptide" evidence="1">
    <location>
        <begin position="1"/>
        <end position="24"/>
    </location>
</feature>
<evidence type="ECO:0000313" key="4">
    <source>
        <dbReference type="Proteomes" id="UP001529491"/>
    </source>
</evidence>
<gene>
    <name evidence="3" type="ORF">RGE70_06075</name>
</gene>
<name>A0ABZ0K1S0_9GAMM</name>
<dbReference type="Pfam" id="PF13474">
    <property type="entry name" value="SnoaL_3"/>
    <property type="match status" value="1"/>
</dbReference>
<dbReference type="InterPro" id="IPR037401">
    <property type="entry name" value="SnoaL-like"/>
</dbReference>
<reference evidence="3 4" key="1">
    <citation type="submission" date="2023-10" db="EMBL/GenBank/DDBJ databases">
        <title>Complete genome sequence of Shewanella sp. DAU334.</title>
        <authorList>
            <person name="Lee Y.-S."/>
            <person name="Jeong H.-R."/>
            <person name="Hwang E.-J."/>
            <person name="Choi Y.-L."/>
            <person name="Kim G.-D."/>
        </authorList>
    </citation>
    <scope>NUCLEOTIDE SEQUENCE [LARGE SCALE GENOMIC DNA]</scope>
    <source>
        <strain evidence="3 4">DAU334</strain>
    </source>
</reference>
<dbReference type="InterPro" id="IPR032710">
    <property type="entry name" value="NTF2-like_dom_sf"/>
</dbReference>
<dbReference type="RefSeq" id="WP_310470635.1">
    <property type="nucleotide sequence ID" value="NZ_CP136522.1"/>
</dbReference>
<protein>
    <submittedName>
        <fullName evidence="3">Nuclear transport factor 2 family protein</fullName>
    </submittedName>
</protein>
<evidence type="ECO:0000256" key="1">
    <source>
        <dbReference type="SAM" id="SignalP"/>
    </source>
</evidence>
<evidence type="ECO:0000313" key="3">
    <source>
        <dbReference type="EMBL" id="WOT06361.1"/>
    </source>
</evidence>
<feature type="chain" id="PRO_5046290836" evidence="1">
    <location>
        <begin position="25"/>
        <end position="153"/>
    </location>
</feature>
<feature type="domain" description="SnoaL-like" evidence="2">
    <location>
        <begin position="31"/>
        <end position="151"/>
    </location>
</feature>
<keyword evidence="4" id="KW-1185">Reference proteome</keyword>
<sequence>MKKIFFASLAAVLMQLAVVPAANADTNDDLNNLLVQYADSVNRLDLEMAKSIWSQTESISFIHPRGHQFGWAEIKKAFYLGAMGYFTERDLRLRDININQLSEDTAWADFYWDFDATTKTGEVVHHTGRESQVWKKEDSGWKIVHVHYSRPPK</sequence>
<accession>A0ABZ0K1S0</accession>
<keyword evidence="1" id="KW-0732">Signal</keyword>
<dbReference type="Gene3D" id="3.10.450.50">
    <property type="match status" value="1"/>
</dbReference>
<evidence type="ECO:0000259" key="2">
    <source>
        <dbReference type="Pfam" id="PF13474"/>
    </source>
</evidence>
<dbReference type="EMBL" id="CP136522">
    <property type="protein sequence ID" value="WOT06361.1"/>
    <property type="molecule type" value="Genomic_DNA"/>
</dbReference>
<dbReference type="Proteomes" id="UP001529491">
    <property type="component" value="Chromosome"/>
</dbReference>
<dbReference type="SUPFAM" id="SSF54427">
    <property type="entry name" value="NTF2-like"/>
    <property type="match status" value="1"/>
</dbReference>